<evidence type="ECO:0000313" key="1">
    <source>
        <dbReference type="EMBL" id="AEW20969.1"/>
    </source>
</evidence>
<dbReference type="EMBL" id="CP003191">
    <property type="protein sequence ID" value="AEW20969.1"/>
    <property type="molecule type" value="Genomic_DNA"/>
</dbReference>
<keyword evidence="2" id="KW-1185">Reference proteome</keyword>
<accession>G8UJI9</accession>
<gene>
    <name evidence="1" type="ordered locus">BFO_0262</name>
</gene>
<dbReference type="Proteomes" id="UP000005436">
    <property type="component" value="Chromosome"/>
</dbReference>
<dbReference type="PATRIC" id="fig|203275.8.peg.240"/>
<dbReference type="HOGENOM" id="CLU_3277848_0_0_10"/>
<dbReference type="STRING" id="203275.BFO_0262"/>
<reference evidence="2" key="1">
    <citation type="submission" date="2011-12" db="EMBL/GenBank/DDBJ databases">
        <title>Complete sequence of Tannerella forsythia ATCC 43037.</title>
        <authorList>
            <person name="Dewhirst F."/>
            <person name="Tanner A."/>
            <person name="Izard J."/>
            <person name="Brinkac L."/>
            <person name="Durkin A.S."/>
            <person name="Hostetler J."/>
            <person name="Shetty J."/>
            <person name="Torralba M."/>
            <person name="Gill S."/>
            <person name="Nelson K."/>
        </authorList>
    </citation>
    <scope>NUCLEOTIDE SEQUENCE [LARGE SCALE GENOMIC DNA]</scope>
    <source>
        <strain evidence="2">ATCC 43037 / JCM 10827 / CCUG 33226 / KCTC 5666 / FDC 338</strain>
    </source>
</reference>
<sequence length="41" mass="4907">MDRTFVLFKEKVNGQNLIYVMKHVFLPEQASNEKKFIPLRP</sequence>
<organism evidence="1 2">
    <name type="scientific">Tannerella forsythia (strain ATCC 43037 / JCM 10827 / CCUG 21028 A / KCTC 5666 / FDC 338)</name>
    <name type="common">Bacteroides forsythus</name>
    <dbReference type="NCBI Taxonomy" id="203275"/>
    <lineage>
        <taxon>Bacteria</taxon>
        <taxon>Pseudomonadati</taxon>
        <taxon>Bacteroidota</taxon>
        <taxon>Bacteroidia</taxon>
        <taxon>Bacteroidales</taxon>
        <taxon>Tannerellaceae</taxon>
        <taxon>Tannerella</taxon>
    </lineage>
</organism>
<protein>
    <submittedName>
        <fullName evidence="1">Uncharacterized protein</fullName>
    </submittedName>
</protein>
<name>G8UJI9_TANFA</name>
<proteinExistence type="predicted"/>
<dbReference type="AlphaFoldDB" id="G8UJI9"/>
<evidence type="ECO:0000313" key="2">
    <source>
        <dbReference type="Proteomes" id="UP000005436"/>
    </source>
</evidence>
<dbReference type="KEGG" id="tfo:BFO_0262"/>